<dbReference type="EMBL" id="LGRB01000009">
    <property type="protein sequence ID" value="OCT52315.1"/>
    <property type="molecule type" value="Genomic_DNA"/>
</dbReference>
<dbReference type="GO" id="GO:0035879">
    <property type="term" value="P:plasma membrane lactate transport"/>
    <property type="evidence" value="ECO:0007669"/>
    <property type="project" value="TreeGrafter"/>
</dbReference>
<dbReference type="GO" id="GO:0015355">
    <property type="term" value="F:secondary active monocarboxylate transmembrane transporter activity"/>
    <property type="evidence" value="ECO:0007669"/>
    <property type="project" value="TreeGrafter"/>
</dbReference>
<feature type="transmembrane region" description="Helical" evidence="6">
    <location>
        <begin position="201"/>
        <end position="221"/>
    </location>
</feature>
<feature type="transmembrane region" description="Helical" evidence="6">
    <location>
        <begin position="260"/>
        <end position="279"/>
    </location>
</feature>
<sequence>MEACRMQLCSASIAPDDRTVFSASTEQHDDVNHEQGLQAALSSESWGNDDDLFYRTSQTNAAVNPHSHVGWLSPELLLRREAVKEALHGGRRLSRVAVRASRPTSYLNNKQQSFKMRNYMAAGWFYSPRQIARYLLTRPTSLKPPRSRLENPYTILKELDKHQWLMFLAGFLGWTWDAFDFFTVSLTITEIAADFDVENSAVSWGLTVTLMLRSVGALIFGTLSDRYGRKYPMIFNLALFIILELASGFCNTLPQFLGVRALYGIAMGGLFGPAAATALEDLPYDARGLLSGLFQQGYAAGYLLASIFYRAVSSIMSFARTWIDSRQLVPTTSHGWRSLFWFGAAPPVFIIAFRWWLPETNTFQVMRAEREAQLIADKERGGHSAIRAAGYKAWLRDSWVAIKLNWVLFVYLVILMTGFNSCSHGSQDFYPTFLKNQVLLGPTDVTVISVVGQIGALIGGTTLGYVSTFFGRRLTMLTACVCGGALVPAYIIPRNMSLVASAFFLQFFVGGVWGPIPITLMELVPEALRTTALGLTYQLGNLASSASATIQAVIGEDYPLPPHNGVKRFDYGKVIGIFMGAVWAYQFLFLFLGPEMSESERAEYAEQANELENLRKSGHRLKDIGIERVKTRQAEQEMAPRSVDKVAGEHVEKA</sequence>
<comment type="subcellular location">
    <subcellularLocation>
        <location evidence="1">Membrane</location>
        <topology evidence="1">Multi-pass membrane protein</topology>
    </subcellularLocation>
</comment>
<evidence type="ECO:0000313" key="8">
    <source>
        <dbReference type="EMBL" id="OCT52315.1"/>
    </source>
</evidence>
<feature type="domain" description="Major facilitator superfamily (MFS) profile" evidence="7">
    <location>
        <begin position="166"/>
        <end position="598"/>
    </location>
</feature>
<dbReference type="InterPro" id="IPR005828">
    <property type="entry name" value="MFS_sugar_transport-like"/>
</dbReference>
<keyword evidence="4 6" id="KW-0472">Membrane</keyword>
<dbReference type="AlphaFoldDB" id="A0A1C1CUZ8"/>
<feature type="transmembrane region" description="Helical" evidence="6">
    <location>
        <begin position="406"/>
        <end position="426"/>
    </location>
</feature>
<evidence type="ECO:0000313" key="9">
    <source>
        <dbReference type="Proteomes" id="UP000094526"/>
    </source>
</evidence>
<feature type="compositionally biased region" description="Basic and acidic residues" evidence="5">
    <location>
        <begin position="642"/>
        <end position="654"/>
    </location>
</feature>
<dbReference type="Pfam" id="PF00083">
    <property type="entry name" value="Sugar_tr"/>
    <property type="match status" value="1"/>
</dbReference>
<dbReference type="CDD" id="cd17316">
    <property type="entry name" value="MFS_SV2_like"/>
    <property type="match status" value="1"/>
</dbReference>
<proteinExistence type="predicted"/>
<evidence type="ECO:0000259" key="7">
    <source>
        <dbReference type="PROSITE" id="PS50850"/>
    </source>
</evidence>
<reference evidence="9" key="1">
    <citation type="submission" date="2015-07" db="EMBL/GenBank/DDBJ databases">
        <authorList>
            <person name="Teixeira M.M."/>
            <person name="Souza R.C."/>
            <person name="Almeida L.G."/>
            <person name="Vicente V.A."/>
            <person name="de Hoog S."/>
            <person name="Bocca A.L."/>
            <person name="de Almeida S.R."/>
            <person name="Vasconcelos A.T."/>
            <person name="Felipe M.S."/>
        </authorList>
    </citation>
    <scope>NUCLEOTIDE SEQUENCE [LARGE SCALE GENOMIC DNA]</scope>
    <source>
        <strain evidence="9">KSF</strain>
    </source>
</reference>
<dbReference type="PANTHER" id="PTHR23508:SF10">
    <property type="entry name" value="CARBOXYLIC ACID TRANSPORTER PROTEIN HOMOLOG"/>
    <property type="match status" value="1"/>
</dbReference>
<dbReference type="VEuPathDB" id="FungiDB:G647_05852"/>
<feature type="transmembrane region" description="Helical" evidence="6">
    <location>
        <begin position="339"/>
        <end position="357"/>
    </location>
</feature>
<feature type="transmembrane region" description="Helical" evidence="6">
    <location>
        <begin position="300"/>
        <end position="319"/>
    </location>
</feature>
<keyword evidence="3 6" id="KW-1133">Transmembrane helix</keyword>
<feature type="region of interest" description="Disordered" evidence="5">
    <location>
        <begin position="631"/>
        <end position="654"/>
    </location>
</feature>
<feature type="transmembrane region" description="Helical" evidence="6">
    <location>
        <begin position="164"/>
        <end position="189"/>
    </location>
</feature>
<evidence type="ECO:0000256" key="4">
    <source>
        <dbReference type="ARBA" id="ARBA00023136"/>
    </source>
</evidence>
<dbReference type="Gene3D" id="1.20.1250.20">
    <property type="entry name" value="MFS general substrate transporter like domains"/>
    <property type="match status" value="1"/>
</dbReference>
<dbReference type="InterPro" id="IPR020846">
    <property type="entry name" value="MFS_dom"/>
</dbReference>
<evidence type="ECO:0000256" key="3">
    <source>
        <dbReference type="ARBA" id="ARBA00022989"/>
    </source>
</evidence>
<dbReference type="Proteomes" id="UP000094526">
    <property type="component" value="Unassembled WGS sequence"/>
</dbReference>
<name>A0A1C1CUZ8_9EURO</name>
<evidence type="ECO:0000256" key="5">
    <source>
        <dbReference type="SAM" id="MobiDB-lite"/>
    </source>
</evidence>
<dbReference type="eggNOG" id="ENOG502QPK1">
    <property type="taxonomic scope" value="Eukaryota"/>
</dbReference>
<dbReference type="OrthoDB" id="5296287at2759"/>
<keyword evidence="9" id="KW-1185">Reference proteome</keyword>
<protein>
    <submittedName>
        <fullName evidence="8">Carboxylic acid transporter protein like protein</fullName>
    </submittedName>
</protein>
<dbReference type="GO" id="GO:0005886">
    <property type="term" value="C:plasma membrane"/>
    <property type="evidence" value="ECO:0007669"/>
    <property type="project" value="TreeGrafter"/>
</dbReference>
<dbReference type="PANTHER" id="PTHR23508">
    <property type="entry name" value="CARBOXYLIC ACID TRANSPORTER PROTEIN HOMOLOG"/>
    <property type="match status" value="1"/>
</dbReference>
<dbReference type="STRING" id="86049.A0A1C1CUZ8"/>
<evidence type="ECO:0000256" key="2">
    <source>
        <dbReference type="ARBA" id="ARBA00022692"/>
    </source>
</evidence>
<feature type="transmembrane region" description="Helical" evidence="6">
    <location>
        <begin position="474"/>
        <end position="492"/>
    </location>
</feature>
<feature type="transmembrane region" description="Helical" evidence="6">
    <location>
        <begin position="532"/>
        <end position="554"/>
    </location>
</feature>
<accession>A0A1C1CUZ8</accession>
<dbReference type="VEuPathDB" id="FungiDB:CLCR_08098"/>
<feature type="transmembrane region" description="Helical" evidence="6">
    <location>
        <begin position="446"/>
        <end position="467"/>
    </location>
</feature>
<feature type="transmembrane region" description="Helical" evidence="6">
    <location>
        <begin position="233"/>
        <end position="254"/>
    </location>
</feature>
<comment type="caution">
    <text evidence="8">The sequence shown here is derived from an EMBL/GenBank/DDBJ whole genome shotgun (WGS) entry which is preliminary data.</text>
</comment>
<gene>
    <name evidence="8" type="primary">JEN1</name>
    <name evidence="8" type="ORF">CLCR_08098</name>
</gene>
<organism evidence="8 9">
    <name type="scientific">Cladophialophora carrionii</name>
    <dbReference type="NCBI Taxonomy" id="86049"/>
    <lineage>
        <taxon>Eukaryota</taxon>
        <taxon>Fungi</taxon>
        <taxon>Dikarya</taxon>
        <taxon>Ascomycota</taxon>
        <taxon>Pezizomycotina</taxon>
        <taxon>Eurotiomycetes</taxon>
        <taxon>Chaetothyriomycetidae</taxon>
        <taxon>Chaetothyriales</taxon>
        <taxon>Herpotrichiellaceae</taxon>
        <taxon>Cladophialophora</taxon>
    </lineage>
</organism>
<feature type="transmembrane region" description="Helical" evidence="6">
    <location>
        <begin position="498"/>
        <end position="520"/>
    </location>
</feature>
<dbReference type="InterPro" id="IPR036259">
    <property type="entry name" value="MFS_trans_sf"/>
</dbReference>
<evidence type="ECO:0000256" key="1">
    <source>
        <dbReference type="ARBA" id="ARBA00004141"/>
    </source>
</evidence>
<feature type="transmembrane region" description="Helical" evidence="6">
    <location>
        <begin position="574"/>
        <end position="592"/>
    </location>
</feature>
<keyword evidence="2 6" id="KW-0812">Transmembrane</keyword>
<dbReference type="SUPFAM" id="SSF103473">
    <property type="entry name" value="MFS general substrate transporter"/>
    <property type="match status" value="1"/>
</dbReference>
<evidence type="ECO:0000256" key="6">
    <source>
        <dbReference type="SAM" id="Phobius"/>
    </source>
</evidence>
<dbReference type="PROSITE" id="PS50850">
    <property type="entry name" value="MFS"/>
    <property type="match status" value="1"/>
</dbReference>